<dbReference type="InterPro" id="IPR004518">
    <property type="entry name" value="MazG-like_dom"/>
</dbReference>
<dbReference type="eggNOG" id="COG3956">
    <property type="taxonomic scope" value="Bacteria"/>
</dbReference>
<dbReference type="GO" id="GO:0046047">
    <property type="term" value="P:TTP catabolic process"/>
    <property type="evidence" value="ECO:0007669"/>
    <property type="project" value="TreeGrafter"/>
</dbReference>
<dbReference type="Pfam" id="PF03819">
    <property type="entry name" value="MazG"/>
    <property type="match status" value="2"/>
</dbReference>
<evidence type="ECO:0000313" key="4">
    <source>
        <dbReference type="Proteomes" id="UP000001962"/>
    </source>
</evidence>
<dbReference type="InterPro" id="IPR011551">
    <property type="entry name" value="NTP_PyrPHydrolase_MazG"/>
</dbReference>
<dbReference type="Proteomes" id="UP000001962">
    <property type="component" value="Chromosome"/>
</dbReference>
<dbReference type="NCBIfam" id="NF007113">
    <property type="entry name" value="PRK09562.1"/>
    <property type="match status" value="1"/>
</dbReference>
<keyword evidence="4" id="KW-1185">Reference proteome</keyword>
<dbReference type="GO" id="GO:0046061">
    <property type="term" value="P:dATP catabolic process"/>
    <property type="evidence" value="ECO:0007669"/>
    <property type="project" value="TreeGrafter"/>
</dbReference>
<dbReference type="CDD" id="cd11528">
    <property type="entry name" value="NTP-PPase_MazG_Nterm"/>
    <property type="match status" value="1"/>
</dbReference>
<dbReference type="GO" id="GO:0046076">
    <property type="term" value="P:dTTP catabolic process"/>
    <property type="evidence" value="ECO:0007669"/>
    <property type="project" value="TreeGrafter"/>
</dbReference>
<accession>Q0A8N1</accession>
<dbReference type="GO" id="GO:0046052">
    <property type="term" value="P:UTP catabolic process"/>
    <property type="evidence" value="ECO:0007669"/>
    <property type="project" value="TreeGrafter"/>
</dbReference>
<dbReference type="AlphaFoldDB" id="Q0A8N1"/>
<dbReference type="GO" id="GO:0006950">
    <property type="term" value="P:response to stress"/>
    <property type="evidence" value="ECO:0007669"/>
    <property type="project" value="UniProtKB-ARBA"/>
</dbReference>
<feature type="region of interest" description="Disordered" evidence="1">
    <location>
        <begin position="1"/>
        <end position="25"/>
    </location>
</feature>
<feature type="compositionally biased region" description="Polar residues" evidence="1">
    <location>
        <begin position="13"/>
        <end position="25"/>
    </location>
</feature>
<dbReference type="PANTHER" id="PTHR30522:SF0">
    <property type="entry name" value="NUCLEOSIDE TRIPHOSPHATE PYROPHOSPHOHYDROLASE"/>
    <property type="match status" value="1"/>
</dbReference>
<gene>
    <name evidence="3" type="ordered locus">Mlg_1457</name>
</gene>
<evidence type="ECO:0000313" key="3">
    <source>
        <dbReference type="EMBL" id="ABI56806.1"/>
    </source>
</evidence>
<dbReference type="GO" id="GO:0006203">
    <property type="term" value="P:dGTP catabolic process"/>
    <property type="evidence" value="ECO:0007669"/>
    <property type="project" value="TreeGrafter"/>
</dbReference>
<evidence type="ECO:0000259" key="2">
    <source>
        <dbReference type="Pfam" id="PF03819"/>
    </source>
</evidence>
<name>Q0A8N1_ALKEH</name>
<dbReference type="CDD" id="cd11529">
    <property type="entry name" value="NTP-PPase_MazG_Cterm"/>
    <property type="match status" value="1"/>
</dbReference>
<feature type="domain" description="NTP pyrophosphohydrolase MazG-like" evidence="2">
    <location>
        <begin position="53"/>
        <end position="126"/>
    </location>
</feature>
<dbReference type="InterPro" id="IPR048011">
    <property type="entry name" value="NTP-PPase_MazG-like_C"/>
</dbReference>
<proteinExistence type="predicted"/>
<protein>
    <submittedName>
        <fullName evidence="3">MazG family protein</fullName>
    </submittedName>
</protein>
<sequence>MLQHGKGARPLAMSQQSRATLTGGNTLEPMNRLLAIMAALRDPERGCPWDLAQDFASIAPYTLEEAYEVAEAIRRGDMADLQDELGDLLLQVVFHARMAEEEGFFTFEDVARSISDKLVRRHPHVFGEDRADDPEAVRRSWEAIKAEERAEKGEPEHQSVMDGITSGLPGLVRARKLQSRAARLGFDWDDPAGPLAKVREEADELAEEMAQGAGPERFEEELGDLLFATVNLARHLKVDPETAVQKAGDKFERRFRSLEEALGHDTEDPASVGLDRLEAHWQAVKADESKPD</sequence>
<dbReference type="PANTHER" id="PTHR30522">
    <property type="entry name" value="NUCLEOSIDE TRIPHOSPHATE PYROPHOSPHOHYDROLASE"/>
    <property type="match status" value="1"/>
</dbReference>
<dbReference type="KEGG" id="aeh:Mlg_1457"/>
<dbReference type="SUPFAM" id="SSF101386">
    <property type="entry name" value="all-alpha NTP pyrophosphatases"/>
    <property type="match status" value="2"/>
</dbReference>
<dbReference type="GO" id="GO:0047429">
    <property type="term" value="F:nucleoside triphosphate diphosphatase activity"/>
    <property type="evidence" value="ECO:0007669"/>
    <property type="project" value="InterPro"/>
</dbReference>
<organism evidence="3 4">
    <name type="scientific">Alkalilimnicola ehrlichii (strain ATCC BAA-1101 / DSM 17681 / MLHE-1)</name>
    <dbReference type="NCBI Taxonomy" id="187272"/>
    <lineage>
        <taxon>Bacteria</taxon>
        <taxon>Pseudomonadati</taxon>
        <taxon>Pseudomonadota</taxon>
        <taxon>Gammaproteobacteria</taxon>
        <taxon>Chromatiales</taxon>
        <taxon>Ectothiorhodospiraceae</taxon>
        <taxon>Alkalilimnicola</taxon>
    </lineage>
</organism>
<dbReference type="EMBL" id="CP000453">
    <property type="protein sequence ID" value="ABI56806.1"/>
    <property type="molecule type" value="Genomic_DNA"/>
</dbReference>
<dbReference type="GO" id="GO:0046081">
    <property type="term" value="P:dUTP catabolic process"/>
    <property type="evidence" value="ECO:0007669"/>
    <property type="project" value="TreeGrafter"/>
</dbReference>
<reference evidence="4" key="1">
    <citation type="submission" date="2006-08" db="EMBL/GenBank/DDBJ databases">
        <title>Complete sequence of Alkalilimnicola ehrilichei MLHE-1.</title>
        <authorList>
            <person name="Copeland A."/>
            <person name="Lucas S."/>
            <person name="Lapidus A."/>
            <person name="Barry K."/>
            <person name="Detter J.C."/>
            <person name="Glavina del Rio T."/>
            <person name="Hammon N."/>
            <person name="Israni S."/>
            <person name="Dalin E."/>
            <person name="Tice H."/>
            <person name="Pitluck S."/>
            <person name="Sims D."/>
            <person name="Brettin T."/>
            <person name="Bruce D."/>
            <person name="Han C."/>
            <person name="Tapia R."/>
            <person name="Gilna P."/>
            <person name="Schmutz J."/>
            <person name="Larimer F."/>
            <person name="Land M."/>
            <person name="Hauser L."/>
            <person name="Kyrpides N."/>
            <person name="Mikhailova N."/>
            <person name="Oremland R.S."/>
            <person name="Hoeft S.E."/>
            <person name="Switzer-Blum J."/>
            <person name="Kulp T."/>
            <person name="King G."/>
            <person name="Tabita R."/>
            <person name="Witte B."/>
            <person name="Santini J.M."/>
            <person name="Basu P."/>
            <person name="Hollibaugh J.T."/>
            <person name="Xie G."/>
            <person name="Stolz J.F."/>
            <person name="Richardson P."/>
        </authorList>
    </citation>
    <scope>NUCLEOTIDE SEQUENCE [LARGE SCALE GENOMIC DNA]</scope>
    <source>
        <strain evidence="4">ATCC BAA-1101 / DSM 17681 / MLHE-1</strain>
    </source>
</reference>
<feature type="domain" description="NTP pyrophosphohydrolase MazG-like" evidence="2">
    <location>
        <begin position="196"/>
        <end position="254"/>
    </location>
</feature>
<dbReference type="HOGENOM" id="CLU_038356_0_1_6"/>
<dbReference type="RefSeq" id="WP_011629201.1">
    <property type="nucleotide sequence ID" value="NC_008340.1"/>
</dbReference>
<dbReference type="Gene3D" id="1.10.287.1080">
    <property type="entry name" value="MazG-like"/>
    <property type="match status" value="2"/>
</dbReference>
<dbReference type="InterPro" id="IPR048015">
    <property type="entry name" value="NTP-PPase_MazG-like_N"/>
</dbReference>
<dbReference type="NCBIfam" id="TIGR00444">
    <property type="entry name" value="mazG"/>
    <property type="match status" value="1"/>
</dbReference>
<dbReference type="FunFam" id="1.10.287.1080:FF:000001">
    <property type="entry name" value="Nucleoside triphosphate pyrophosphohydrolase"/>
    <property type="match status" value="1"/>
</dbReference>
<evidence type="ECO:0000256" key="1">
    <source>
        <dbReference type="SAM" id="MobiDB-lite"/>
    </source>
</evidence>